<accession>A0A7C8RBP1</accession>
<dbReference type="Proteomes" id="UP000474640">
    <property type="component" value="Unassembled WGS sequence"/>
</dbReference>
<name>A0A7C8RBP1_ORBOL</name>
<sequence length="280" mass="31750">MGSLKRPWSGDGYRDDGRDCKYPRHTKTADGLDYPIFDDLHDSSPLYDSIRKLIHDVPFLDTADIDMAYVHPEEESNGLHEVVMVEQLEVSFTIQESLSPSKRAGSPTKRRVSLTSQNDTPLASYVDLSSRRLAEPLSRLASTKQPRSRRYSPEKQSTRSQSRNSSPDKQSVSVRTTVSQRSTSVPVRRATMAKCSPEFVFCQTHRLASGKIPQTALDLTKACFRKTYRTVFCLHRLEYDSLVTQFPDNDFPISLFSSSPKYGVDLVDYVASYYEDGLRN</sequence>
<feature type="compositionally biased region" description="Low complexity" evidence="1">
    <location>
        <begin position="170"/>
        <end position="185"/>
    </location>
</feature>
<comment type="caution">
    <text evidence="2">The sequence shown here is derived from an EMBL/GenBank/DDBJ whole genome shotgun (WGS) entry which is preliminary data.</text>
</comment>
<dbReference type="EMBL" id="JAABOJ010000011">
    <property type="protein sequence ID" value="KAF3283375.1"/>
    <property type="molecule type" value="Genomic_DNA"/>
</dbReference>
<dbReference type="AlphaFoldDB" id="A0A7C8RBP1"/>
<organism evidence="2 3">
    <name type="scientific">Orbilia oligospora</name>
    <name type="common">Nematode-trapping fungus</name>
    <name type="synonym">Arthrobotrys oligospora</name>
    <dbReference type="NCBI Taxonomy" id="2813651"/>
    <lineage>
        <taxon>Eukaryota</taxon>
        <taxon>Fungi</taxon>
        <taxon>Dikarya</taxon>
        <taxon>Ascomycota</taxon>
        <taxon>Pezizomycotina</taxon>
        <taxon>Orbiliomycetes</taxon>
        <taxon>Orbiliales</taxon>
        <taxon>Orbiliaceae</taxon>
        <taxon>Orbilia</taxon>
    </lineage>
</organism>
<feature type="region of interest" description="Disordered" evidence="1">
    <location>
        <begin position="1"/>
        <end position="27"/>
    </location>
</feature>
<reference evidence="2 3" key="1">
    <citation type="submission" date="2020-01" db="EMBL/GenBank/DDBJ databases">
        <authorList>
            <person name="Palmer J.M."/>
        </authorList>
    </citation>
    <scope>NUCLEOTIDE SEQUENCE [LARGE SCALE GENOMIC DNA]</scope>
    <source>
        <strain evidence="2 3">TWF970</strain>
    </source>
</reference>
<feature type="region of interest" description="Disordered" evidence="1">
    <location>
        <begin position="136"/>
        <end position="185"/>
    </location>
</feature>
<protein>
    <submittedName>
        <fullName evidence="2">Uncharacterized protein</fullName>
    </submittedName>
</protein>
<evidence type="ECO:0000256" key="1">
    <source>
        <dbReference type="SAM" id="MobiDB-lite"/>
    </source>
</evidence>
<evidence type="ECO:0000313" key="2">
    <source>
        <dbReference type="EMBL" id="KAF3283375.1"/>
    </source>
</evidence>
<feature type="compositionally biased region" description="Polar residues" evidence="1">
    <location>
        <begin position="158"/>
        <end position="169"/>
    </location>
</feature>
<evidence type="ECO:0000313" key="3">
    <source>
        <dbReference type="Proteomes" id="UP000474640"/>
    </source>
</evidence>
<feature type="compositionally biased region" description="Basic and acidic residues" evidence="1">
    <location>
        <begin position="12"/>
        <end position="27"/>
    </location>
</feature>
<proteinExistence type="predicted"/>
<feature type="region of interest" description="Disordered" evidence="1">
    <location>
        <begin position="97"/>
        <end position="118"/>
    </location>
</feature>
<gene>
    <name evidence="2" type="ORF">TWF970_001356</name>
</gene>